<organism evidence="10 11">
    <name type="scientific">Cyanidium caldarium</name>
    <name type="common">Red alga</name>
    <dbReference type="NCBI Taxonomy" id="2771"/>
    <lineage>
        <taxon>Eukaryota</taxon>
        <taxon>Rhodophyta</taxon>
        <taxon>Bangiophyceae</taxon>
        <taxon>Cyanidiales</taxon>
        <taxon>Cyanidiaceae</taxon>
        <taxon>Cyanidium</taxon>
    </lineage>
</organism>
<dbReference type="Gene3D" id="3.90.70.10">
    <property type="entry name" value="Cysteine proteinases"/>
    <property type="match status" value="1"/>
</dbReference>
<dbReference type="EC" id="3.4.19.12" evidence="7"/>
<accession>A0AAV9ITT7</accession>
<evidence type="ECO:0000256" key="5">
    <source>
        <dbReference type="ARBA" id="ARBA00022801"/>
    </source>
</evidence>
<evidence type="ECO:0000313" key="11">
    <source>
        <dbReference type="Proteomes" id="UP001301350"/>
    </source>
</evidence>
<keyword evidence="4 7" id="KW-0833">Ubl conjugation pathway</keyword>
<dbReference type="AlphaFoldDB" id="A0AAV9ITT7"/>
<dbReference type="PROSITE" id="PS00973">
    <property type="entry name" value="USP_2"/>
    <property type="match status" value="1"/>
</dbReference>
<dbReference type="SUPFAM" id="SSF54001">
    <property type="entry name" value="Cysteine proteinases"/>
    <property type="match status" value="1"/>
</dbReference>
<evidence type="ECO:0000256" key="6">
    <source>
        <dbReference type="ARBA" id="ARBA00022807"/>
    </source>
</evidence>
<dbReference type="Pfam" id="PF00443">
    <property type="entry name" value="UCH"/>
    <property type="match status" value="1"/>
</dbReference>
<evidence type="ECO:0000256" key="7">
    <source>
        <dbReference type="RuleBase" id="RU366025"/>
    </source>
</evidence>
<dbReference type="PROSITE" id="PS00972">
    <property type="entry name" value="USP_1"/>
    <property type="match status" value="1"/>
</dbReference>
<keyword evidence="3 7" id="KW-0645">Protease</keyword>
<dbReference type="InterPro" id="IPR038765">
    <property type="entry name" value="Papain-like_cys_pep_sf"/>
</dbReference>
<name>A0AAV9ITT7_CYACA</name>
<evidence type="ECO:0000313" key="10">
    <source>
        <dbReference type="EMBL" id="KAK4535737.1"/>
    </source>
</evidence>
<dbReference type="GO" id="GO:0004843">
    <property type="term" value="F:cysteine-type deubiquitinase activity"/>
    <property type="evidence" value="ECO:0007669"/>
    <property type="project" value="UniProtKB-UniRule"/>
</dbReference>
<comment type="similarity">
    <text evidence="2 7">Belongs to the peptidase C19 family.</text>
</comment>
<comment type="caution">
    <text evidence="10">The sequence shown here is derived from an EMBL/GenBank/DDBJ whole genome shotgun (WGS) entry which is preliminary data.</text>
</comment>
<evidence type="ECO:0000256" key="3">
    <source>
        <dbReference type="ARBA" id="ARBA00022670"/>
    </source>
</evidence>
<dbReference type="GO" id="GO:0006508">
    <property type="term" value="P:proteolysis"/>
    <property type="evidence" value="ECO:0007669"/>
    <property type="project" value="UniProtKB-KW"/>
</dbReference>
<dbReference type="GO" id="GO:0016579">
    <property type="term" value="P:protein deubiquitination"/>
    <property type="evidence" value="ECO:0007669"/>
    <property type="project" value="InterPro"/>
</dbReference>
<feature type="region of interest" description="Disordered" evidence="8">
    <location>
        <begin position="1"/>
        <end position="37"/>
    </location>
</feature>
<protein>
    <recommendedName>
        <fullName evidence="7">Ubiquitin carboxyl-terminal hydrolase</fullName>
        <ecNumber evidence="7">3.4.19.12</ecNumber>
    </recommendedName>
</protein>
<evidence type="ECO:0000256" key="4">
    <source>
        <dbReference type="ARBA" id="ARBA00022786"/>
    </source>
</evidence>
<evidence type="ECO:0000256" key="2">
    <source>
        <dbReference type="ARBA" id="ARBA00009085"/>
    </source>
</evidence>
<evidence type="ECO:0000256" key="1">
    <source>
        <dbReference type="ARBA" id="ARBA00000707"/>
    </source>
</evidence>
<dbReference type="InterPro" id="IPR028889">
    <property type="entry name" value="USP"/>
</dbReference>
<sequence>MLAEHERPPGVLDARVGDKRVREEEEEEDGGMDAARRPRIELAAPQHAWSWRHRQDVLQEGKGTSAAQLSIVAERLLRASGDAEVGGGVKRPRTSATSAEPLPLEWPEVLGRTRGLRNLGNTCFVNATVQCLAHCPPLALFLRGGQYRPTVSIPGAFDAVLALAETVQRVLGGEAVAAAPYTLVRNLRSIGRRFRPGRQEDAHEFLLLLLDAVSRTLAGTPPSPLRVHGGDRARQLKAEADTIVYDIFGGTLRGTLRCLRCGLQSVSHERFLDLSVDIESVSSVDKALRRFTAPERLCGSNQCDCAQCGERGDAEKQLRVESVPNVLVLHLKRFLGVRKNSKMVSYAPTLDLQSVLVGELGEVAAPVQNTRYRLFGVLVHEGASVHSGHYVAWVKDTNGAWLLCDDERVSQVGEASALQQQAYVLFYLRVPAREDSHVEGSSSRNVE</sequence>
<dbReference type="PANTHER" id="PTHR24006:SF758">
    <property type="entry name" value="UBIQUITIN CARBOXYL-TERMINAL HYDROLASE 36"/>
    <property type="match status" value="1"/>
</dbReference>
<keyword evidence="5 7" id="KW-0378">Hydrolase</keyword>
<dbReference type="InterPro" id="IPR018200">
    <property type="entry name" value="USP_CS"/>
</dbReference>
<gene>
    <name evidence="10" type="ORF">CDCA_CDCA06G1762</name>
</gene>
<keyword evidence="6 7" id="KW-0788">Thiol protease</keyword>
<dbReference type="PROSITE" id="PS50235">
    <property type="entry name" value="USP_3"/>
    <property type="match status" value="1"/>
</dbReference>
<evidence type="ECO:0000259" key="9">
    <source>
        <dbReference type="PROSITE" id="PS50235"/>
    </source>
</evidence>
<dbReference type="Proteomes" id="UP001301350">
    <property type="component" value="Unassembled WGS sequence"/>
</dbReference>
<dbReference type="GO" id="GO:0005634">
    <property type="term" value="C:nucleus"/>
    <property type="evidence" value="ECO:0007669"/>
    <property type="project" value="TreeGrafter"/>
</dbReference>
<reference evidence="10 11" key="1">
    <citation type="submission" date="2022-07" db="EMBL/GenBank/DDBJ databases">
        <title>Genome-wide signatures of adaptation to extreme environments.</title>
        <authorList>
            <person name="Cho C.H."/>
            <person name="Yoon H.S."/>
        </authorList>
    </citation>
    <scope>NUCLEOTIDE SEQUENCE [LARGE SCALE GENOMIC DNA]</scope>
    <source>
        <strain evidence="10 11">DBV 063 E5</strain>
    </source>
</reference>
<comment type="catalytic activity">
    <reaction evidence="1 7">
        <text>Thiol-dependent hydrolysis of ester, thioester, amide, peptide and isopeptide bonds formed by the C-terminal Gly of ubiquitin (a 76-residue protein attached to proteins as an intracellular targeting signal).</text>
        <dbReference type="EC" id="3.4.19.12"/>
    </reaction>
</comment>
<dbReference type="GO" id="GO:0005829">
    <property type="term" value="C:cytosol"/>
    <property type="evidence" value="ECO:0007669"/>
    <property type="project" value="TreeGrafter"/>
</dbReference>
<feature type="domain" description="USP" evidence="9">
    <location>
        <begin position="114"/>
        <end position="430"/>
    </location>
</feature>
<dbReference type="InterPro" id="IPR001394">
    <property type="entry name" value="Peptidase_C19_UCH"/>
</dbReference>
<dbReference type="EMBL" id="JANCYW010000006">
    <property type="protein sequence ID" value="KAK4535737.1"/>
    <property type="molecule type" value="Genomic_DNA"/>
</dbReference>
<dbReference type="InterPro" id="IPR050164">
    <property type="entry name" value="Peptidase_C19"/>
</dbReference>
<keyword evidence="11" id="KW-1185">Reference proteome</keyword>
<evidence type="ECO:0000256" key="8">
    <source>
        <dbReference type="SAM" id="MobiDB-lite"/>
    </source>
</evidence>
<dbReference type="PANTHER" id="PTHR24006">
    <property type="entry name" value="UBIQUITIN CARBOXYL-TERMINAL HYDROLASE"/>
    <property type="match status" value="1"/>
</dbReference>
<proteinExistence type="inferred from homology"/>